<dbReference type="PANTHER" id="PTHR10094:SF25">
    <property type="entry name" value="SCP2 STEROL-BINDING DOMAIN-CONTAINING PROTEIN 1"/>
    <property type="match status" value="1"/>
</dbReference>
<dbReference type="AlphaFoldDB" id="A0A918QB85"/>
<dbReference type="EMBL" id="BMZB01000004">
    <property type="protein sequence ID" value="GGZ40635.1"/>
    <property type="molecule type" value="Genomic_DNA"/>
</dbReference>
<organism evidence="2 3">
    <name type="scientific">Asticcacaulis endophyticus</name>
    <dbReference type="NCBI Taxonomy" id="1395890"/>
    <lineage>
        <taxon>Bacteria</taxon>
        <taxon>Pseudomonadati</taxon>
        <taxon>Pseudomonadota</taxon>
        <taxon>Alphaproteobacteria</taxon>
        <taxon>Caulobacterales</taxon>
        <taxon>Caulobacteraceae</taxon>
        <taxon>Asticcacaulis</taxon>
    </lineage>
</organism>
<evidence type="ECO:0000313" key="2">
    <source>
        <dbReference type="EMBL" id="GGZ40635.1"/>
    </source>
</evidence>
<comment type="caution">
    <text evidence="2">The sequence shown here is derived from an EMBL/GenBank/DDBJ whole genome shotgun (WGS) entry which is preliminary data.</text>
</comment>
<dbReference type="RefSeq" id="WP_189487834.1">
    <property type="nucleotide sequence ID" value="NZ_BMZB01000004.1"/>
</dbReference>
<accession>A0A918QB85</accession>
<dbReference type="SUPFAM" id="SSF55718">
    <property type="entry name" value="SCP-like"/>
    <property type="match status" value="1"/>
</dbReference>
<gene>
    <name evidence="2" type="ORF">GCM10011273_29200</name>
</gene>
<dbReference type="Proteomes" id="UP000662572">
    <property type="component" value="Unassembled WGS sequence"/>
</dbReference>
<keyword evidence="3" id="KW-1185">Reference proteome</keyword>
<dbReference type="PANTHER" id="PTHR10094">
    <property type="entry name" value="STEROL CARRIER PROTEIN 2 SCP-2 FAMILY PROTEIN"/>
    <property type="match status" value="1"/>
</dbReference>
<sequence length="101" mass="10476">MSDLATITEKIKSSVGEDSGLGKIVKLDFGDAGKILINAAQVPNVVSNDDGAADTTVIIGLDDLIAMAKGQLDPMMAFMQGKMKILGDMSVAQKLAPLLKG</sequence>
<name>A0A918QB85_9CAUL</name>
<dbReference type="Gene3D" id="3.30.1050.10">
    <property type="entry name" value="SCP2 sterol-binding domain"/>
    <property type="match status" value="1"/>
</dbReference>
<dbReference type="InterPro" id="IPR036527">
    <property type="entry name" value="SCP2_sterol-bd_dom_sf"/>
</dbReference>
<evidence type="ECO:0000259" key="1">
    <source>
        <dbReference type="Pfam" id="PF02036"/>
    </source>
</evidence>
<reference evidence="2" key="2">
    <citation type="submission" date="2020-09" db="EMBL/GenBank/DDBJ databases">
        <authorList>
            <person name="Sun Q."/>
            <person name="Kim S."/>
        </authorList>
    </citation>
    <scope>NUCLEOTIDE SEQUENCE</scope>
    <source>
        <strain evidence="2">KCTC 32296</strain>
    </source>
</reference>
<dbReference type="GO" id="GO:0005829">
    <property type="term" value="C:cytosol"/>
    <property type="evidence" value="ECO:0007669"/>
    <property type="project" value="TreeGrafter"/>
</dbReference>
<reference evidence="2" key="1">
    <citation type="journal article" date="2014" name="Int. J. Syst. Evol. Microbiol.">
        <title>Complete genome sequence of Corynebacterium casei LMG S-19264T (=DSM 44701T), isolated from a smear-ripened cheese.</title>
        <authorList>
            <consortium name="US DOE Joint Genome Institute (JGI-PGF)"/>
            <person name="Walter F."/>
            <person name="Albersmeier A."/>
            <person name="Kalinowski J."/>
            <person name="Ruckert C."/>
        </authorList>
    </citation>
    <scope>NUCLEOTIDE SEQUENCE</scope>
    <source>
        <strain evidence="2">KCTC 32296</strain>
    </source>
</reference>
<evidence type="ECO:0000313" key="3">
    <source>
        <dbReference type="Proteomes" id="UP000662572"/>
    </source>
</evidence>
<feature type="domain" description="SCP2" evidence="1">
    <location>
        <begin position="23"/>
        <end position="100"/>
    </location>
</feature>
<dbReference type="InterPro" id="IPR003033">
    <property type="entry name" value="SCP2_sterol-bd_dom"/>
</dbReference>
<protein>
    <submittedName>
        <fullName evidence="2">Sterol-binding protein</fullName>
    </submittedName>
</protein>
<proteinExistence type="predicted"/>
<dbReference type="Pfam" id="PF02036">
    <property type="entry name" value="SCP2"/>
    <property type="match status" value="1"/>
</dbReference>